<proteinExistence type="predicted"/>
<feature type="transmembrane region" description="Helical" evidence="6">
    <location>
        <begin position="345"/>
        <end position="366"/>
    </location>
</feature>
<feature type="domain" description="Major facilitator superfamily (MFS) profile" evidence="7">
    <location>
        <begin position="25"/>
        <end position="440"/>
    </location>
</feature>
<dbReference type="PROSITE" id="PS50850">
    <property type="entry name" value="MFS"/>
    <property type="match status" value="1"/>
</dbReference>
<dbReference type="InterPro" id="IPR036259">
    <property type="entry name" value="MFS_trans_sf"/>
</dbReference>
<reference evidence="9" key="1">
    <citation type="journal article" date="2013" name="BMC Microbiol.">
        <title>Taxonomy and evolution of bacteriochlorophyll a-containing members of the OM60/NOR5 clade of marine gammaproteobacteria: description of Luminiphilus syltensis gen. nov., sp. nov., reclassification of Haliea rubra as Pseudohaliea rubra gen. nov., comb. nov., and emendation of Chromatocurvus halotolerans.</title>
        <authorList>
            <person name="Spring S."/>
            <person name="Riedel T."/>
            <person name="Sproer C."/>
            <person name="Yan S."/>
            <person name="Harder J."/>
            <person name="Fuchs B.M."/>
        </authorList>
    </citation>
    <scope>NUCLEOTIDE SEQUENCE [LARGE SCALE GENOMIC DNA]</scope>
    <source>
        <strain evidence="9">NOR51-B</strain>
    </source>
</reference>
<dbReference type="Gene3D" id="1.20.1250.20">
    <property type="entry name" value="MFS general substrate transporter like domains"/>
    <property type="match status" value="1"/>
</dbReference>
<evidence type="ECO:0000256" key="4">
    <source>
        <dbReference type="ARBA" id="ARBA00022989"/>
    </source>
</evidence>
<feature type="transmembrane region" description="Helical" evidence="6">
    <location>
        <begin position="151"/>
        <end position="173"/>
    </location>
</feature>
<feature type="transmembrane region" description="Helical" evidence="6">
    <location>
        <begin position="92"/>
        <end position="111"/>
    </location>
</feature>
<dbReference type="Pfam" id="PF07690">
    <property type="entry name" value="MFS_1"/>
    <property type="match status" value="1"/>
</dbReference>
<evidence type="ECO:0000313" key="9">
    <source>
        <dbReference type="Proteomes" id="UP000004699"/>
    </source>
</evidence>
<dbReference type="EMBL" id="DS999411">
    <property type="protein sequence ID" value="EED34748.1"/>
    <property type="molecule type" value="Genomic_DNA"/>
</dbReference>
<keyword evidence="3 6" id="KW-0812">Transmembrane</keyword>
<dbReference type="RefSeq" id="WP_009019496.1">
    <property type="nucleotide sequence ID" value="NZ_DS999411.1"/>
</dbReference>
<feature type="transmembrane region" description="Helical" evidence="6">
    <location>
        <begin position="117"/>
        <end position="139"/>
    </location>
</feature>
<feature type="transmembrane region" description="Helical" evidence="6">
    <location>
        <begin position="21"/>
        <end position="38"/>
    </location>
</feature>
<evidence type="ECO:0000256" key="5">
    <source>
        <dbReference type="ARBA" id="ARBA00023136"/>
    </source>
</evidence>
<dbReference type="InterPro" id="IPR020846">
    <property type="entry name" value="MFS_dom"/>
</dbReference>
<dbReference type="AlphaFoldDB" id="B8KRC8"/>
<keyword evidence="2" id="KW-0813">Transport</keyword>
<feature type="transmembrane region" description="Helical" evidence="6">
    <location>
        <begin position="246"/>
        <end position="267"/>
    </location>
</feature>
<dbReference type="PANTHER" id="PTHR23505">
    <property type="entry name" value="SPINSTER"/>
    <property type="match status" value="1"/>
</dbReference>
<dbReference type="OrthoDB" id="6057322at2"/>
<dbReference type="GO" id="GO:0016020">
    <property type="term" value="C:membrane"/>
    <property type="evidence" value="ECO:0007669"/>
    <property type="project" value="UniProtKB-SubCell"/>
</dbReference>
<dbReference type="eggNOG" id="COG2271">
    <property type="taxonomic scope" value="Bacteria"/>
</dbReference>
<evidence type="ECO:0000313" key="8">
    <source>
        <dbReference type="EMBL" id="EED34748.1"/>
    </source>
</evidence>
<keyword evidence="9" id="KW-1185">Reference proteome</keyword>
<feature type="transmembrane region" description="Helical" evidence="6">
    <location>
        <begin position="413"/>
        <end position="432"/>
    </location>
</feature>
<evidence type="ECO:0000256" key="2">
    <source>
        <dbReference type="ARBA" id="ARBA00022448"/>
    </source>
</evidence>
<comment type="subcellular location">
    <subcellularLocation>
        <location evidence="1">Membrane</location>
        <topology evidence="1">Multi-pass membrane protein</topology>
    </subcellularLocation>
</comment>
<dbReference type="GO" id="GO:0022857">
    <property type="term" value="F:transmembrane transporter activity"/>
    <property type="evidence" value="ECO:0007669"/>
    <property type="project" value="InterPro"/>
</dbReference>
<organism evidence="8 9">
    <name type="scientific">Luminiphilus syltensis NOR5-1B</name>
    <dbReference type="NCBI Taxonomy" id="565045"/>
    <lineage>
        <taxon>Bacteria</taxon>
        <taxon>Pseudomonadati</taxon>
        <taxon>Pseudomonadota</taxon>
        <taxon>Gammaproteobacteria</taxon>
        <taxon>Cellvibrionales</taxon>
        <taxon>Halieaceae</taxon>
        <taxon>Luminiphilus</taxon>
    </lineage>
</organism>
<sequence>MSNETGTTAQPSSAGYPSARTAWYVTAILTAAYIFSFIDRQILNLMVSPIQADLDLSDTEISLLQGLGFVATYLLLSIPIGRLVDTRSRINIIAGGIAIWSVATAACGLARSFTGLFIARAGVGIGEATLTPAAWSLIADYFPLHRRSLPFSIFLTGPYVGVGIAMVVGSWALDFFGQQPGLTLPFFGTLAPWQLTFLVVAAPGILLTLLVLLIKEPRRQGMAANVKPEAAPISTIVDWVRSNLRIYLALLFGVPCIVLVLYGLQAWVPTYLLRVQGMSLSEAGTQYGIIALIAGSLGVLSGPIVARALEARGHTDSQLRVAMIALALMCPAVGCLAIAPTQQLALASIAVVSYLVPLPLALLAAAIQAVTPNQMRGVLVGIYVVSTNIIGLAFGPTLVALTTDYIFQDPAAVGKSLAVVGCVVAVIGMILVGRGLAPYRKLLVELEAADS</sequence>
<evidence type="ECO:0000256" key="1">
    <source>
        <dbReference type="ARBA" id="ARBA00004141"/>
    </source>
</evidence>
<dbReference type="InterPro" id="IPR044770">
    <property type="entry name" value="MFS_spinster-like"/>
</dbReference>
<name>B8KRC8_9GAMM</name>
<dbReference type="InterPro" id="IPR011701">
    <property type="entry name" value="MFS"/>
</dbReference>
<dbReference type="SUPFAM" id="SSF103473">
    <property type="entry name" value="MFS general substrate transporter"/>
    <property type="match status" value="1"/>
</dbReference>
<evidence type="ECO:0000259" key="7">
    <source>
        <dbReference type="PROSITE" id="PS50850"/>
    </source>
</evidence>
<feature type="transmembrane region" description="Helical" evidence="6">
    <location>
        <begin position="287"/>
        <end position="309"/>
    </location>
</feature>
<dbReference type="STRING" id="565045.NOR51B_687"/>
<evidence type="ECO:0000256" key="6">
    <source>
        <dbReference type="SAM" id="Phobius"/>
    </source>
</evidence>
<protein>
    <submittedName>
        <fullName evidence="8">Major facilitator superfamily protein</fullName>
    </submittedName>
</protein>
<evidence type="ECO:0000256" key="3">
    <source>
        <dbReference type="ARBA" id="ARBA00022692"/>
    </source>
</evidence>
<feature type="transmembrane region" description="Helical" evidence="6">
    <location>
        <begin position="378"/>
        <end position="401"/>
    </location>
</feature>
<dbReference type="HOGENOM" id="CLU_001265_5_12_6"/>
<dbReference type="PANTHER" id="PTHR23505:SF79">
    <property type="entry name" value="PROTEIN SPINSTER"/>
    <property type="match status" value="1"/>
</dbReference>
<gene>
    <name evidence="8" type="ORF">NOR51B_687</name>
</gene>
<feature type="transmembrane region" description="Helical" evidence="6">
    <location>
        <begin position="321"/>
        <end position="339"/>
    </location>
</feature>
<keyword evidence="4 6" id="KW-1133">Transmembrane helix</keyword>
<accession>B8KRC8</accession>
<feature type="transmembrane region" description="Helical" evidence="6">
    <location>
        <begin position="193"/>
        <end position="214"/>
    </location>
</feature>
<keyword evidence="5 6" id="KW-0472">Membrane</keyword>
<feature type="transmembrane region" description="Helical" evidence="6">
    <location>
        <begin position="61"/>
        <end position="80"/>
    </location>
</feature>
<dbReference type="Proteomes" id="UP000004699">
    <property type="component" value="Unassembled WGS sequence"/>
</dbReference>